<evidence type="ECO:0000313" key="2">
    <source>
        <dbReference type="Proteomes" id="UP001458880"/>
    </source>
</evidence>
<comment type="caution">
    <text evidence="1">The sequence shown here is derived from an EMBL/GenBank/DDBJ whole genome shotgun (WGS) entry which is preliminary data.</text>
</comment>
<dbReference type="Gene3D" id="2.40.70.10">
    <property type="entry name" value="Acid Proteases"/>
    <property type="match status" value="1"/>
</dbReference>
<dbReference type="InterPro" id="IPR021109">
    <property type="entry name" value="Peptidase_aspartic_dom_sf"/>
</dbReference>
<protein>
    <recommendedName>
        <fullName evidence="3">Peptidase A2 domain-containing protein</fullName>
    </recommendedName>
</protein>
<reference evidence="1 2" key="1">
    <citation type="journal article" date="2024" name="BMC Genomics">
        <title>De novo assembly and annotation of Popillia japonica's genome with initial clues to its potential as an invasive pest.</title>
        <authorList>
            <person name="Cucini C."/>
            <person name="Boschi S."/>
            <person name="Funari R."/>
            <person name="Cardaioli E."/>
            <person name="Iannotti N."/>
            <person name="Marturano G."/>
            <person name="Paoli F."/>
            <person name="Bruttini M."/>
            <person name="Carapelli A."/>
            <person name="Frati F."/>
            <person name="Nardi F."/>
        </authorList>
    </citation>
    <scope>NUCLEOTIDE SEQUENCE [LARGE SCALE GENOMIC DNA]</scope>
    <source>
        <strain evidence="1">DMR45628</strain>
    </source>
</reference>
<dbReference type="Pfam" id="PF13975">
    <property type="entry name" value="gag-asp_proteas"/>
    <property type="match status" value="1"/>
</dbReference>
<keyword evidence="2" id="KW-1185">Reference proteome</keyword>
<dbReference type="Proteomes" id="UP001458880">
    <property type="component" value="Unassembled WGS sequence"/>
</dbReference>
<dbReference type="EMBL" id="JASPKY010000922">
    <property type="protein sequence ID" value="KAK9680199.1"/>
    <property type="molecule type" value="Genomic_DNA"/>
</dbReference>
<dbReference type="CDD" id="cd00303">
    <property type="entry name" value="retropepsin_like"/>
    <property type="match status" value="1"/>
</dbReference>
<gene>
    <name evidence="1" type="ORF">QE152_g39281</name>
</gene>
<accession>A0AAW1HUG9</accession>
<name>A0AAW1HUG9_POPJA</name>
<dbReference type="SUPFAM" id="SSF50630">
    <property type="entry name" value="Acid proteases"/>
    <property type="match status" value="1"/>
</dbReference>
<evidence type="ECO:0000313" key="1">
    <source>
        <dbReference type="EMBL" id="KAK9680199.1"/>
    </source>
</evidence>
<evidence type="ECO:0008006" key="3">
    <source>
        <dbReference type="Google" id="ProtNLM"/>
    </source>
</evidence>
<proteinExistence type="predicted"/>
<organism evidence="1 2">
    <name type="scientific">Popillia japonica</name>
    <name type="common">Japanese beetle</name>
    <dbReference type="NCBI Taxonomy" id="7064"/>
    <lineage>
        <taxon>Eukaryota</taxon>
        <taxon>Metazoa</taxon>
        <taxon>Ecdysozoa</taxon>
        <taxon>Arthropoda</taxon>
        <taxon>Hexapoda</taxon>
        <taxon>Insecta</taxon>
        <taxon>Pterygota</taxon>
        <taxon>Neoptera</taxon>
        <taxon>Endopterygota</taxon>
        <taxon>Coleoptera</taxon>
        <taxon>Polyphaga</taxon>
        <taxon>Scarabaeiformia</taxon>
        <taxon>Scarabaeidae</taxon>
        <taxon>Rutelinae</taxon>
        <taxon>Popillia</taxon>
    </lineage>
</organism>
<dbReference type="AlphaFoldDB" id="A0AAW1HUG9"/>
<sequence length="213" mass="23623">MFSTNERYFFDCSVNGKPLESYVDTGCSAILIKKHSAKELQLRYIPCELNITGYGGSMLKVLGKTNIHLKVDGAEAEVEALIVPNMEQEIPIMAGQTFLNNNKVVMLVFDGNVRLLSMDHDIGKSLNLATVKIPYSTVIAPNTTALVAVSSRVKFTGDLYVRGGLRPIVEEYLPLTWRLVQNPTWNLILTKSRPNIEVSSESDVESDTNEIEA</sequence>